<dbReference type="InterPro" id="IPR006459">
    <property type="entry name" value="CASP/CASPL"/>
</dbReference>
<dbReference type="NCBIfam" id="TIGR01569">
    <property type="entry name" value="A_tha_TIGR01569"/>
    <property type="match status" value="1"/>
</dbReference>
<evidence type="ECO:0000256" key="8">
    <source>
        <dbReference type="RuleBase" id="RU361233"/>
    </source>
</evidence>
<keyword evidence="4 8" id="KW-1003">Cell membrane</keyword>
<dbReference type="PANTHER" id="PTHR36488:SF8">
    <property type="entry name" value="CASP-LIKE PROTEIN 1U1"/>
    <property type="match status" value="1"/>
</dbReference>
<comment type="similarity">
    <text evidence="2 8">Belongs to the Casparian strip membrane proteins (CASP) family.</text>
</comment>
<dbReference type="EMBL" id="CM003532">
    <property type="protein sequence ID" value="RCV25422.1"/>
    <property type="molecule type" value="Genomic_DNA"/>
</dbReference>
<evidence type="ECO:0000256" key="7">
    <source>
        <dbReference type="ARBA" id="ARBA00023136"/>
    </source>
</evidence>
<evidence type="ECO:0000256" key="6">
    <source>
        <dbReference type="ARBA" id="ARBA00022989"/>
    </source>
</evidence>
<feature type="transmembrane region" description="Helical" evidence="8">
    <location>
        <begin position="178"/>
        <end position="201"/>
    </location>
</feature>
<reference evidence="11" key="2">
    <citation type="submission" date="2015-07" db="EMBL/GenBank/DDBJ databases">
        <authorList>
            <person name="Noorani M."/>
        </authorList>
    </citation>
    <scope>NUCLEOTIDE SEQUENCE</scope>
    <source>
        <strain evidence="11">Yugu1</strain>
    </source>
</reference>
<comment type="subcellular location">
    <subcellularLocation>
        <location evidence="1 8">Cell membrane</location>
        <topology evidence="1 8">Multi-pass membrane protein</topology>
    </subcellularLocation>
</comment>
<feature type="transmembrane region" description="Helical" evidence="8">
    <location>
        <begin position="231"/>
        <end position="255"/>
    </location>
</feature>
<feature type="domain" description="Casparian strip membrane protein" evidence="10">
    <location>
        <begin position="95"/>
        <end position="242"/>
    </location>
</feature>
<feature type="compositionally biased region" description="Polar residues" evidence="9">
    <location>
        <begin position="1"/>
        <end position="10"/>
    </location>
</feature>
<reference evidence="11" key="1">
    <citation type="journal article" date="2012" name="Nat. Biotechnol.">
        <title>Reference genome sequence of the model plant Setaria.</title>
        <authorList>
            <person name="Bennetzen J.L."/>
            <person name="Schmutz J."/>
            <person name="Wang H."/>
            <person name="Percifield R."/>
            <person name="Hawkins J."/>
            <person name="Pontaroli A.C."/>
            <person name="Estep M."/>
            <person name="Feng L."/>
            <person name="Vaughn J.N."/>
            <person name="Grimwood J."/>
            <person name="Jenkins J."/>
            <person name="Barry K."/>
            <person name="Lindquist E."/>
            <person name="Hellsten U."/>
            <person name="Deshpande S."/>
            <person name="Wang X."/>
            <person name="Wu X."/>
            <person name="Mitros T."/>
            <person name="Triplett J."/>
            <person name="Yang X."/>
            <person name="Ye C.Y."/>
            <person name="Mauro-Herrera M."/>
            <person name="Wang L."/>
            <person name="Li P."/>
            <person name="Sharma M."/>
            <person name="Sharma R."/>
            <person name="Ronald P.C."/>
            <person name="Panaud O."/>
            <person name="Kellogg E.A."/>
            <person name="Brutnell T.P."/>
            <person name="Doust A.N."/>
            <person name="Tuskan G.A."/>
            <person name="Rokhsar D."/>
            <person name="Devos K.M."/>
        </authorList>
    </citation>
    <scope>NUCLEOTIDE SEQUENCE [LARGE SCALE GENOMIC DNA]</scope>
    <source>
        <strain evidence="11">Yugu1</strain>
    </source>
</reference>
<keyword evidence="5 8" id="KW-0812">Transmembrane</keyword>
<sequence length="262" mass="27473">MRPTVPNSTPLLPRLPHQPTPRSPATDRAHAPRPARLPRADRARRTAGRPVMETSRVKPGFNGVAAGGFDGSSRRAGGYMGGVVSAPAAGGRGAPVDACGVALRAFVLAATLVAAVVMGVDRQTRTIQITLADTLPPLEVPVTAKWSYSSAFVYFVVANAMVCVFSALALATCRRRGAVVPVMVGDLLALALLFSAVGAAAEFGILGERGNSHVRWAKVCNVYGAFCERAMAAVIVSLLAAFANLVMLMLTILTIHKSSSYY</sequence>
<dbReference type="OrthoDB" id="772477at2759"/>
<feature type="region of interest" description="Disordered" evidence="9">
    <location>
        <begin position="1"/>
        <end position="57"/>
    </location>
</feature>
<dbReference type="PANTHER" id="PTHR36488">
    <property type="entry name" value="CASP-LIKE PROTEIN 1U1"/>
    <property type="match status" value="1"/>
</dbReference>
<evidence type="ECO:0000256" key="5">
    <source>
        <dbReference type="ARBA" id="ARBA00022692"/>
    </source>
</evidence>
<dbReference type="AlphaFoldDB" id="A0A368R5F7"/>
<dbReference type="STRING" id="4555.A0A368R5F7"/>
<dbReference type="EMBL" id="CM003532">
    <property type="protein sequence ID" value="RCV25421.1"/>
    <property type="molecule type" value="Genomic_DNA"/>
</dbReference>
<organism evidence="11">
    <name type="scientific">Setaria italica</name>
    <name type="common">Foxtail millet</name>
    <name type="synonym">Panicum italicum</name>
    <dbReference type="NCBI Taxonomy" id="4555"/>
    <lineage>
        <taxon>Eukaryota</taxon>
        <taxon>Viridiplantae</taxon>
        <taxon>Streptophyta</taxon>
        <taxon>Embryophyta</taxon>
        <taxon>Tracheophyta</taxon>
        <taxon>Spermatophyta</taxon>
        <taxon>Magnoliopsida</taxon>
        <taxon>Liliopsida</taxon>
        <taxon>Poales</taxon>
        <taxon>Poaceae</taxon>
        <taxon>PACMAD clade</taxon>
        <taxon>Panicoideae</taxon>
        <taxon>Panicodae</taxon>
        <taxon>Paniceae</taxon>
        <taxon>Cenchrinae</taxon>
        <taxon>Setaria</taxon>
    </lineage>
</organism>
<keyword evidence="6 8" id="KW-1133">Transmembrane helix</keyword>
<keyword evidence="7 8" id="KW-0472">Membrane</keyword>
<accession>A0A368R5F7</accession>
<evidence type="ECO:0000256" key="1">
    <source>
        <dbReference type="ARBA" id="ARBA00004651"/>
    </source>
</evidence>
<dbReference type="InterPro" id="IPR044173">
    <property type="entry name" value="CASPL"/>
</dbReference>
<gene>
    <name evidence="11" type="ORF">SETIT_5G165100v2</name>
</gene>
<feature type="transmembrane region" description="Helical" evidence="8">
    <location>
        <begin position="151"/>
        <end position="171"/>
    </location>
</feature>
<evidence type="ECO:0000256" key="3">
    <source>
        <dbReference type="ARBA" id="ARBA00011489"/>
    </source>
</evidence>
<dbReference type="Pfam" id="PF04535">
    <property type="entry name" value="CASP_dom"/>
    <property type="match status" value="1"/>
</dbReference>
<evidence type="ECO:0000256" key="9">
    <source>
        <dbReference type="SAM" id="MobiDB-lite"/>
    </source>
</evidence>
<evidence type="ECO:0000256" key="2">
    <source>
        <dbReference type="ARBA" id="ARBA00007651"/>
    </source>
</evidence>
<protein>
    <recommendedName>
        <fullName evidence="8">CASP-like protein</fullName>
    </recommendedName>
</protein>
<evidence type="ECO:0000256" key="4">
    <source>
        <dbReference type="ARBA" id="ARBA00022475"/>
    </source>
</evidence>
<name>A0A368R5F7_SETIT</name>
<feature type="transmembrane region" description="Helical" evidence="8">
    <location>
        <begin position="101"/>
        <end position="120"/>
    </location>
</feature>
<comment type="subunit">
    <text evidence="3 8">Homodimer and heterodimers.</text>
</comment>
<dbReference type="InterPro" id="IPR006702">
    <property type="entry name" value="CASP_dom"/>
</dbReference>
<dbReference type="GO" id="GO:0005886">
    <property type="term" value="C:plasma membrane"/>
    <property type="evidence" value="ECO:0007669"/>
    <property type="project" value="UniProtKB-SubCell"/>
</dbReference>
<evidence type="ECO:0000313" key="11">
    <source>
        <dbReference type="EMBL" id="RCV25421.1"/>
    </source>
</evidence>
<proteinExistence type="inferred from homology"/>
<evidence type="ECO:0000259" key="10">
    <source>
        <dbReference type="Pfam" id="PF04535"/>
    </source>
</evidence>